<dbReference type="SUPFAM" id="SSF46955">
    <property type="entry name" value="Putative DNA-binding domain"/>
    <property type="match status" value="1"/>
</dbReference>
<dbReference type="RefSeq" id="WP_110346738.1">
    <property type="nucleotide sequence ID" value="NZ_QJHL01000002.1"/>
</dbReference>
<dbReference type="InterPro" id="IPR009061">
    <property type="entry name" value="DNA-bd_dom_put_sf"/>
</dbReference>
<sequence>MQHNNTMVVQLTVDQLQEIISNAVILGLKQHQKSVMIDDETESDILLTRQEVSALLKVSYPTLWAWNNSGILRAQKMGKKVFYNKDDVMRQLR</sequence>
<dbReference type="AlphaFoldDB" id="A0A2V4C340"/>
<proteinExistence type="predicted"/>
<dbReference type="OrthoDB" id="1097811at2"/>
<dbReference type="EMBL" id="QJHL01000002">
    <property type="protein sequence ID" value="PXY45232.1"/>
    <property type="molecule type" value="Genomic_DNA"/>
</dbReference>
<dbReference type="Pfam" id="PF12728">
    <property type="entry name" value="HTH_17"/>
    <property type="match status" value="1"/>
</dbReference>
<gene>
    <name evidence="2" type="ORF">DMB68_11100</name>
</gene>
<comment type="caution">
    <text evidence="2">The sequence shown here is derived from an EMBL/GenBank/DDBJ whole genome shotgun (WGS) entry which is preliminary data.</text>
</comment>
<dbReference type="InterPro" id="IPR041657">
    <property type="entry name" value="HTH_17"/>
</dbReference>
<feature type="domain" description="Helix-turn-helix" evidence="1">
    <location>
        <begin position="46"/>
        <end position="90"/>
    </location>
</feature>
<organism evidence="2 3">
    <name type="scientific">Flavobacterium hydrophilum</name>
    <dbReference type="NCBI Taxonomy" id="2211445"/>
    <lineage>
        <taxon>Bacteria</taxon>
        <taxon>Pseudomonadati</taxon>
        <taxon>Bacteroidota</taxon>
        <taxon>Flavobacteriia</taxon>
        <taxon>Flavobacteriales</taxon>
        <taxon>Flavobacteriaceae</taxon>
        <taxon>Flavobacterium</taxon>
    </lineage>
</organism>
<reference evidence="2 3" key="1">
    <citation type="submission" date="2018-05" db="EMBL/GenBank/DDBJ databases">
        <title>Flavobacterium sp. strain IMCC34758, incomplete genome.</title>
        <authorList>
            <person name="Joung Y."/>
        </authorList>
    </citation>
    <scope>NUCLEOTIDE SEQUENCE [LARGE SCALE GENOMIC DNA]</scope>
    <source>
        <strain evidence="2 3">IMCC34758</strain>
    </source>
</reference>
<evidence type="ECO:0000259" key="1">
    <source>
        <dbReference type="Pfam" id="PF12728"/>
    </source>
</evidence>
<evidence type="ECO:0000313" key="2">
    <source>
        <dbReference type="EMBL" id="PXY45232.1"/>
    </source>
</evidence>
<accession>A0A2V4C340</accession>
<keyword evidence="2" id="KW-0238">DNA-binding</keyword>
<name>A0A2V4C340_9FLAO</name>
<keyword evidence="3" id="KW-1185">Reference proteome</keyword>
<dbReference type="GO" id="GO:0003677">
    <property type="term" value="F:DNA binding"/>
    <property type="evidence" value="ECO:0007669"/>
    <property type="project" value="UniProtKB-KW"/>
</dbReference>
<protein>
    <submittedName>
        <fullName evidence="2">DNA-binding protein</fullName>
    </submittedName>
</protein>
<dbReference type="Proteomes" id="UP000247681">
    <property type="component" value="Unassembled WGS sequence"/>
</dbReference>
<evidence type="ECO:0000313" key="3">
    <source>
        <dbReference type="Proteomes" id="UP000247681"/>
    </source>
</evidence>